<dbReference type="EMBL" id="FWXI01000005">
    <property type="protein sequence ID" value="SMC60033.1"/>
    <property type="molecule type" value="Genomic_DNA"/>
</dbReference>
<accession>A0A1W2AHE0</accession>
<sequence length="48" mass="5511">MWFHDYSLQTISEVLTNNGFKIAHIWNSLTGEEYKVGGDWIAVIAQKV</sequence>
<dbReference type="Proteomes" id="UP000192738">
    <property type="component" value="Unassembled WGS sequence"/>
</dbReference>
<dbReference type="AlphaFoldDB" id="A0A1W2AHE0"/>
<evidence type="ECO:0008006" key="3">
    <source>
        <dbReference type="Google" id="ProtNLM"/>
    </source>
</evidence>
<reference evidence="1 2" key="1">
    <citation type="submission" date="2017-04" db="EMBL/GenBank/DDBJ databases">
        <authorList>
            <person name="Afonso C.L."/>
            <person name="Miller P.J."/>
            <person name="Scott M.A."/>
            <person name="Spackman E."/>
            <person name="Goraichik I."/>
            <person name="Dimitrov K.M."/>
            <person name="Suarez D.L."/>
            <person name="Swayne D.E."/>
        </authorList>
    </citation>
    <scope>NUCLEOTIDE SEQUENCE [LARGE SCALE GENOMIC DNA]</scope>
    <source>
        <strain evidence="1 2">DSM 5090</strain>
    </source>
</reference>
<evidence type="ECO:0000313" key="2">
    <source>
        <dbReference type="Proteomes" id="UP000192738"/>
    </source>
</evidence>
<name>A0A1W2AHE0_9FIRM</name>
<protein>
    <recommendedName>
        <fullName evidence="3">Methyltransferase domain-containing protein</fullName>
    </recommendedName>
</protein>
<organism evidence="1 2">
    <name type="scientific">Sporomusa malonica</name>
    <dbReference type="NCBI Taxonomy" id="112901"/>
    <lineage>
        <taxon>Bacteria</taxon>
        <taxon>Bacillati</taxon>
        <taxon>Bacillota</taxon>
        <taxon>Negativicutes</taxon>
        <taxon>Selenomonadales</taxon>
        <taxon>Sporomusaceae</taxon>
        <taxon>Sporomusa</taxon>
    </lineage>
</organism>
<dbReference type="STRING" id="112901.SAMN04488500_105295"/>
<gene>
    <name evidence="1" type="ORF">SAMN04488500_105295</name>
</gene>
<proteinExistence type="predicted"/>
<keyword evidence="2" id="KW-1185">Reference proteome</keyword>
<evidence type="ECO:0000313" key="1">
    <source>
        <dbReference type="EMBL" id="SMC60033.1"/>
    </source>
</evidence>